<evidence type="ECO:0000259" key="14">
    <source>
        <dbReference type="Pfam" id="PF02705"/>
    </source>
</evidence>
<reference evidence="16 17" key="1">
    <citation type="submission" date="2017-07" db="EMBL/GenBank/DDBJ databases">
        <title>Whole genome sequence of Azospirillum brasilense 2A1, a potential biofertilizer strain.</title>
        <authorList>
            <person name="Fontana C.A."/>
            <person name="Toffoli L.M."/>
            <person name="Salazar S.M."/>
            <person name="Puglisi E."/>
            <person name="Pedraza R."/>
            <person name="Bassi D."/>
            <person name="Cocconcelli P.S."/>
        </authorList>
    </citation>
    <scope>NUCLEOTIDE SEQUENCE [LARGE SCALE GENOMIC DNA]</scope>
    <source>
        <strain evidence="16 17">2A1</strain>
        <plasmid evidence="16">unnamed</plasmid>
    </source>
</reference>
<accession>A0A235HAZ0</accession>
<comment type="function">
    <text evidence="13">Transport of potassium into the cell. Likely operates as a K(+):H(+) symporter.</text>
</comment>
<dbReference type="HAMAP" id="MF_01522">
    <property type="entry name" value="Kup"/>
    <property type="match status" value="1"/>
</dbReference>
<dbReference type="GO" id="GO:0005886">
    <property type="term" value="C:plasma membrane"/>
    <property type="evidence" value="ECO:0007669"/>
    <property type="project" value="UniProtKB-SubCell"/>
</dbReference>
<keyword evidence="4 13" id="KW-1003">Cell membrane</keyword>
<evidence type="ECO:0000256" key="11">
    <source>
        <dbReference type="ARBA" id="ARBA00023065"/>
    </source>
</evidence>
<proteinExistence type="inferred from homology"/>
<feature type="transmembrane region" description="Helical" evidence="13">
    <location>
        <begin position="346"/>
        <end position="367"/>
    </location>
</feature>
<organism evidence="16 17">
    <name type="scientific">Azospirillum brasilense</name>
    <dbReference type="NCBI Taxonomy" id="192"/>
    <lineage>
        <taxon>Bacteria</taxon>
        <taxon>Pseudomonadati</taxon>
        <taxon>Pseudomonadota</taxon>
        <taxon>Alphaproteobacteria</taxon>
        <taxon>Rhodospirillales</taxon>
        <taxon>Azospirillaceae</taxon>
        <taxon>Azospirillum</taxon>
    </lineage>
</organism>
<evidence type="ECO:0000313" key="16">
    <source>
        <dbReference type="EMBL" id="OYD82951.1"/>
    </source>
</evidence>
<dbReference type="PANTHER" id="PTHR30540:SF79">
    <property type="entry name" value="LOW AFFINITY POTASSIUM TRANSPORT SYSTEM PROTEIN KUP"/>
    <property type="match status" value="1"/>
</dbReference>
<dbReference type="GO" id="GO:0015079">
    <property type="term" value="F:potassium ion transmembrane transporter activity"/>
    <property type="evidence" value="ECO:0007669"/>
    <property type="project" value="UniProtKB-UniRule"/>
</dbReference>
<evidence type="ECO:0000256" key="10">
    <source>
        <dbReference type="ARBA" id="ARBA00022989"/>
    </source>
</evidence>
<feature type="transmembrane region" description="Helical" evidence="13">
    <location>
        <begin position="224"/>
        <end position="243"/>
    </location>
</feature>
<feature type="transmembrane region" description="Helical" evidence="13">
    <location>
        <begin position="298"/>
        <end position="325"/>
    </location>
</feature>
<comment type="caution">
    <text evidence="16">The sequence shown here is derived from an EMBL/GenBank/DDBJ whole genome shotgun (WGS) entry which is preliminary data.</text>
</comment>
<dbReference type="Pfam" id="PF02705">
    <property type="entry name" value="K_trans"/>
    <property type="match status" value="1"/>
</dbReference>
<feature type="transmembrane region" description="Helical" evidence="13">
    <location>
        <begin position="178"/>
        <end position="204"/>
    </location>
</feature>
<evidence type="ECO:0000259" key="15">
    <source>
        <dbReference type="Pfam" id="PF22776"/>
    </source>
</evidence>
<dbReference type="PANTHER" id="PTHR30540">
    <property type="entry name" value="OSMOTIC STRESS POTASSIUM TRANSPORTER"/>
    <property type="match status" value="1"/>
</dbReference>
<feature type="transmembrane region" description="Helical" evidence="13">
    <location>
        <begin position="373"/>
        <end position="392"/>
    </location>
</feature>
<feature type="domain" description="K+ potassium transporter C-terminal" evidence="15">
    <location>
        <begin position="483"/>
        <end position="630"/>
    </location>
</feature>
<dbReference type="Pfam" id="PF22776">
    <property type="entry name" value="K_trans_C"/>
    <property type="match status" value="1"/>
</dbReference>
<geneLocation type="plasmid" evidence="16">
    <name>unnamed</name>
</geneLocation>
<dbReference type="InterPro" id="IPR003855">
    <property type="entry name" value="K+_transporter"/>
</dbReference>
<evidence type="ECO:0000256" key="12">
    <source>
        <dbReference type="ARBA" id="ARBA00023136"/>
    </source>
</evidence>
<gene>
    <name evidence="16" type="primary">trkD</name>
    <name evidence="13" type="synonym">kup</name>
    <name evidence="16" type="ORF">CHT98_17550</name>
</gene>
<evidence type="ECO:0000256" key="1">
    <source>
        <dbReference type="ARBA" id="ARBA00004141"/>
    </source>
</evidence>
<evidence type="ECO:0000256" key="8">
    <source>
        <dbReference type="ARBA" id="ARBA00022847"/>
    </source>
</evidence>
<dbReference type="EMBL" id="NOWT01000017">
    <property type="protein sequence ID" value="OYD82951.1"/>
    <property type="molecule type" value="Genomic_DNA"/>
</dbReference>
<evidence type="ECO:0000256" key="6">
    <source>
        <dbReference type="ARBA" id="ARBA00022538"/>
    </source>
</evidence>
<evidence type="ECO:0000256" key="9">
    <source>
        <dbReference type="ARBA" id="ARBA00022958"/>
    </source>
</evidence>
<dbReference type="Proteomes" id="UP000215367">
    <property type="component" value="Unassembled WGS sequence"/>
</dbReference>
<keyword evidence="6 13" id="KW-0633">Potassium transport</keyword>
<evidence type="ECO:0000256" key="3">
    <source>
        <dbReference type="ARBA" id="ARBA00022448"/>
    </source>
</evidence>
<feature type="transmembrane region" description="Helical" evidence="13">
    <location>
        <begin position="59"/>
        <end position="78"/>
    </location>
</feature>
<keyword evidence="10 13" id="KW-1133">Transmembrane helix</keyword>
<comment type="catalytic activity">
    <reaction evidence="13">
        <text>K(+)(in) + H(+)(in) = K(+)(out) + H(+)(out)</text>
        <dbReference type="Rhea" id="RHEA:28490"/>
        <dbReference type="ChEBI" id="CHEBI:15378"/>
        <dbReference type="ChEBI" id="CHEBI:29103"/>
    </reaction>
</comment>
<dbReference type="InterPro" id="IPR023051">
    <property type="entry name" value="Kup"/>
</dbReference>
<evidence type="ECO:0000313" key="17">
    <source>
        <dbReference type="Proteomes" id="UP000215367"/>
    </source>
</evidence>
<feature type="transmembrane region" description="Helical" evidence="13">
    <location>
        <begin position="148"/>
        <end position="166"/>
    </location>
</feature>
<keyword evidence="8 13" id="KW-0769">Symport</keyword>
<feature type="transmembrane region" description="Helical" evidence="13">
    <location>
        <begin position="404"/>
        <end position="426"/>
    </location>
</feature>
<dbReference type="AlphaFoldDB" id="A0A235HAZ0"/>
<keyword evidence="9 13" id="KW-0630">Potassium</keyword>
<feature type="transmembrane region" description="Helical" evidence="13">
    <location>
        <begin position="432"/>
        <end position="450"/>
    </location>
</feature>
<evidence type="ECO:0000256" key="4">
    <source>
        <dbReference type="ARBA" id="ARBA00022475"/>
    </source>
</evidence>
<evidence type="ECO:0000256" key="2">
    <source>
        <dbReference type="ARBA" id="ARBA00007019"/>
    </source>
</evidence>
<keyword evidence="16" id="KW-0614">Plasmid</keyword>
<feature type="transmembrane region" description="Helical" evidence="13">
    <location>
        <begin position="20"/>
        <end position="39"/>
    </location>
</feature>
<comment type="similarity">
    <text evidence="2 13">Belongs to the HAK/KUP transporter (TC 2.A.72) family.</text>
</comment>
<feature type="transmembrane region" description="Helical" evidence="13">
    <location>
        <begin position="255"/>
        <end position="278"/>
    </location>
</feature>
<keyword evidence="3 13" id="KW-0813">Transport</keyword>
<keyword evidence="7 13" id="KW-0812">Transmembrane</keyword>
<comment type="subcellular location">
    <subcellularLocation>
        <location evidence="13">Cell membrane</location>
        <topology evidence="13">Multi-pass membrane protein</topology>
    </subcellularLocation>
    <subcellularLocation>
        <location evidence="1">Membrane</location>
        <topology evidence="1">Multi-pass membrane protein</topology>
    </subcellularLocation>
</comment>
<dbReference type="InterPro" id="IPR053952">
    <property type="entry name" value="K_trans_C"/>
</dbReference>
<sequence>MTRERLHNRTGTDQGSPGAALLLGALGIVYGDIGTSPLYTLREIFIQGGITPDRTHVLGALSLIFWTVLLVVTVKYVIFVMRADNKGEGGVLALTALALRRRQGGVRSATILTLGILGAALFYGDAVITPAISVLGAIEGLKVASPALMTWVLPLTVTVLAALFAVQRFGTAGVGRMFGPVMLVWFLTLALLGAAQIIVTPVVLSAISPHHAILFLAEQGWTGLLVFGAVVLCVTGAEALYADMGHFGREPIRKVWFALVWPALILNYFGQGGLLIAHPEAIENPFYLLAPDWALIPLLLLATAAAVIAAQAVISGAFSLANQAVRLGYLPRLQVLHTSEAEIGQVYVPALNWLMLASVIALVLGFGSSTNLAAAYGIAVTGTMIVTTLLGYEVARRYGRMGKHLALLLVAGFLSMDLAFFGANLLKVLHGGWVPLLIAGLVWFMISTWIRGRATLHQRRFQDALPVADLLSRSERLPVRTARTAVYMTRDLTTVPAALLHNLKHNMVLHERVILMKVDVEEEPRVAEEERVTVERLGKGFHTVLARYGFMEDPDVPAMLQACRSQGLAIEPMEVSYFLSRETLIPSKNPALPRSREHVFIMLHALSGDATRFFKLPPGQVVELGTQIEI</sequence>
<dbReference type="GO" id="GO:0015293">
    <property type="term" value="F:symporter activity"/>
    <property type="evidence" value="ECO:0007669"/>
    <property type="project" value="UniProtKB-UniRule"/>
</dbReference>
<evidence type="ECO:0000256" key="13">
    <source>
        <dbReference type="HAMAP-Rule" id="MF_01522"/>
    </source>
</evidence>
<feature type="transmembrane region" description="Helical" evidence="13">
    <location>
        <begin position="109"/>
        <end position="128"/>
    </location>
</feature>
<feature type="domain" description="K+ potassium transporter integral membrane" evidence="14">
    <location>
        <begin position="22"/>
        <end position="471"/>
    </location>
</feature>
<dbReference type="InterPro" id="IPR053951">
    <property type="entry name" value="K_trans_N"/>
</dbReference>
<keyword evidence="11 13" id="KW-0406">Ion transport</keyword>
<protein>
    <recommendedName>
        <fullName evidence="13">Probable potassium transport system protein Kup</fullName>
    </recommendedName>
</protein>
<evidence type="ECO:0000256" key="7">
    <source>
        <dbReference type="ARBA" id="ARBA00022692"/>
    </source>
</evidence>
<keyword evidence="12 13" id="KW-0472">Membrane</keyword>
<evidence type="ECO:0000256" key="5">
    <source>
        <dbReference type="ARBA" id="ARBA00022519"/>
    </source>
</evidence>
<name>A0A235HAZ0_AZOBR</name>
<keyword evidence="5" id="KW-0997">Cell inner membrane</keyword>